<accession>A0A2K8PRC4</accession>
<sequence length="132" mass="14450">MLVKVEAVQSARSGPKFVRVHSAVGTVVVLWQGAPQDVGRERHVEWSVDEEIVWMENARLSTVGTPGLWEDGDRIVLRGQLRLDEGGGAVLDVAGSVILFDHADRPLPDGVDGSWVEVRVAPDNVTAWPYEI</sequence>
<keyword evidence="2" id="KW-1185">Reference proteome</keyword>
<gene>
    <name evidence="1" type="ORF">SLAV_37545</name>
</gene>
<reference evidence="1 2" key="1">
    <citation type="submission" date="2017-11" db="EMBL/GenBank/DDBJ databases">
        <title>Complete genome sequence of Streptomyces lavendulae subsp. lavendulae CCM 3239 (formerly 'Streptomyces aureofaciens CCM 3239'), the producer of the angucycline-type antibiotic auricin.</title>
        <authorList>
            <person name="Busche T."/>
            <person name="Novakova R."/>
            <person name="Al'Dilaimi A."/>
            <person name="Homerova D."/>
            <person name="Feckova L."/>
            <person name="Rezuchova B."/>
            <person name="Mingyar E."/>
            <person name="Csolleiova D."/>
            <person name="Bekeova C."/>
            <person name="Winkler A."/>
            <person name="Sevcikova B."/>
            <person name="Kalinowski J."/>
            <person name="Kormanec J."/>
            <person name="Ruckert C."/>
        </authorList>
    </citation>
    <scope>NUCLEOTIDE SEQUENCE [LARGE SCALE GENOMIC DNA]</scope>
    <source>
        <strain evidence="1 2">CCM 3239</strain>
    </source>
</reference>
<dbReference type="AlphaFoldDB" id="A0A2K8PRC4"/>
<dbReference type="KEGG" id="slx:SLAV_37545"/>
<proteinExistence type="predicted"/>
<organism evidence="1 2">
    <name type="scientific">Streptomyces lavendulae subsp. lavendulae</name>
    <dbReference type="NCBI Taxonomy" id="58340"/>
    <lineage>
        <taxon>Bacteria</taxon>
        <taxon>Bacillati</taxon>
        <taxon>Actinomycetota</taxon>
        <taxon>Actinomycetes</taxon>
        <taxon>Kitasatosporales</taxon>
        <taxon>Streptomycetaceae</taxon>
        <taxon>Streptomyces</taxon>
    </lineage>
</organism>
<name>A0A2K8PRC4_STRLA</name>
<evidence type="ECO:0000313" key="1">
    <source>
        <dbReference type="EMBL" id="ATZ29274.1"/>
    </source>
</evidence>
<evidence type="ECO:0000313" key="2">
    <source>
        <dbReference type="Proteomes" id="UP000231791"/>
    </source>
</evidence>
<dbReference type="Proteomes" id="UP000231791">
    <property type="component" value="Chromosome"/>
</dbReference>
<dbReference type="EMBL" id="CP024985">
    <property type="protein sequence ID" value="ATZ29274.1"/>
    <property type="molecule type" value="Genomic_DNA"/>
</dbReference>
<protein>
    <submittedName>
        <fullName evidence="1">Uncharacterized protein</fullName>
    </submittedName>
</protein>